<dbReference type="SUPFAM" id="SSF57586">
    <property type="entry name" value="TNF receptor-like"/>
    <property type="match status" value="1"/>
</dbReference>
<dbReference type="GO" id="GO:0030889">
    <property type="term" value="P:negative regulation of B cell proliferation"/>
    <property type="evidence" value="ECO:0007669"/>
    <property type="project" value="TreeGrafter"/>
</dbReference>
<dbReference type="GO" id="GO:0001782">
    <property type="term" value="P:B cell homeostasis"/>
    <property type="evidence" value="ECO:0007669"/>
    <property type="project" value="TreeGrafter"/>
</dbReference>
<dbReference type="FunFam" id="4.10.1290.10:FF:000002">
    <property type="entry name" value="Tumor necrosis factor receptor superfamily member 13B"/>
    <property type="match status" value="1"/>
</dbReference>
<keyword evidence="1" id="KW-1133">Transmembrane helix</keyword>
<dbReference type="Pfam" id="PF09305">
    <property type="entry name" value="TACI-CRD2"/>
    <property type="match status" value="1"/>
</dbReference>
<keyword evidence="1" id="KW-0812">Transmembrane</keyword>
<accession>A0A6A1Q0Y6</accession>
<evidence type="ECO:0000256" key="1">
    <source>
        <dbReference type="SAM" id="Phobius"/>
    </source>
</evidence>
<keyword evidence="4" id="KW-1185">Reference proteome</keyword>
<feature type="domain" description="TACI cysteine-rich" evidence="2">
    <location>
        <begin position="47"/>
        <end position="76"/>
    </location>
</feature>
<dbReference type="Gene3D" id="4.10.1290.10">
    <property type="entry name" value="Tumor necrosis factor receptor superfamily"/>
    <property type="match status" value="1"/>
</dbReference>
<dbReference type="Proteomes" id="UP000437017">
    <property type="component" value="Unassembled WGS sequence"/>
</dbReference>
<gene>
    <name evidence="3" type="ORF">E2I00_011467</name>
</gene>
<feature type="transmembrane region" description="Helical" evidence="1">
    <location>
        <begin position="88"/>
        <end position="113"/>
    </location>
</feature>
<reference evidence="3 4" key="1">
    <citation type="journal article" date="2019" name="PLoS ONE">
        <title>Genomic analyses reveal an absence of contemporary introgressive admixture between fin whales and blue whales, despite known hybrids.</title>
        <authorList>
            <person name="Westbury M.V."/>
            <person name="Petersen B."/>
            <person name="Lorenzen E.D."/>
        </authorList>
    </citation>
    <scope>NUCLEOTIDE SEQUENCE [LARGE SCALE GENOMIC DNA]</scope>
    <source>
        <strain evidence="3">FinWhale-01</strain>
    </source>
</reference>
<dbReference type="EMBL" id="SGJD01001257">
    <property type="protein sequence ID" value="KAB0401125.1"/>
    <property type="molecule type" value="Genomic_DNA"/>
</dbReference>
<dbReference type="PANTHER" id="PTHR15511">
    <property type="entry name" value="TUMOR NECROSIS FACTOR RECEPTOR SUPERFAMILY MEMBER 13B"/>
    <property type="match status" value="1"/>
</dbReference>
<evidence type="ECO:0000313" key="3">
    <source>
        <dbReference type="EMBL" id="KAB0401125.1"/>
    </source>
</evidence>
<evidence type="ECO:0000313" key="4">
    <source>
        <dbReference type="Proteomes" id="UP000437017"/>
    </source>
</evidence>
<proteinExistence type="predicted"/>
<dbReference type="GO" id="GO:0002244">
    <property type="term" value="P:hematopoietic progenitor cell differentiation"/>
    <property type="evidence" value="ECO:0007669"/>
    <property type="project" value="TreeGrafter"/>
</dbReference>
<dbReference type="OrthoDB" id="9934669at2759"/>
<dbReference type="AlphaFoldDB" id="A0A6A1Q0Y6"/>
<protein>
    <recommendedName>
        <fullName evidence="2">TACI cysteine-rich domain-containing protein</fullName>
    </recommendedName>
</protein>
<name>A0A6A1Q0Y6_BALPH</name>
<organism evidence="3 4">
    <name type="scientific">Balaenoptera physalus</name>
    <name type="common">Fin whale</name>
    <name type="synonym">Balaena physalus</name>
    <dbReference type="NCBI Taxonomy" id="9770"/>
    <lineage>
        <taxon>Eukaryota</taxon>
        <taxon>Metazoa</taxon>
        <taxon>Chordata</taxon>
        <taxon>Craniata</taxon>
        <taxon>Vertebrata</taxon>
        <taxon>Euteleostomi</taxon>
        <taxon>Mammalia</taxon>
        <taxon>Eutheria</taxon>
        <taxon>Laurasiatheria</taxon>
        <taxon>Artiodactyla</taxon>
        <taxon>Whippomorpha</taxon>
        <taxon>Cetacea</taxon>
        <taxon>Mysticeti</taxon>
        <taxon>Balaenopteridae</taxon>
        <taxon>Balaenoptera</taxon>
    </lineage>
</organism>
<dbReference type="GO" id="GO:0005886">
    <property type="term" value="C:plasma membrane"/>
    <property type="evidence" value="ECO:0007669"/>
    <property type="project" value="InterPro"/>
</dbReference>
<sequence>MTTTLCVGSSVIKSGNQRLEPTIPTFRGQAPQGLRLGVAMKPCPEEQYWDPLLNTCVSCKTICSNQSPRTCAAFCTPPGLKLSADQLALVYSTLGLCLCAIICCFLLAVACFLKRRGDQGGRGGVQAEANALSPSADPWMEAGSAAGATPEPTETCSFCFAECRAPERAGRWARHSQSAAGQPCVRAPNGGLCGIEVVCTPAQEGGLAT</sequence>
<keyword evidence="1" id="KW-0472">Membrane</keyword>
<comment type="caution">
    <text evidence="3">The sequence shown here is derived from an EMBL/GenBank/DDBJ whole genome shotgun (WGS) entry which is preliminary data.</text>
</comment>
<dbReference type="InterPro" id="IPR015384">
    <property type="entry name" value="TACI_Cys-rich-dom"/>
</dbReference>
<dbReference type="InterPro" id="IPR022317">
    <property type="entry name" value="TNFR_13B"/>
</dbReference>
<evidence type="ECO:0000259" key="2">
    <source>
        <dbReference type="Pfam" id="PF09305"/>
    </source>
</evidence>
<dbReference type="PANTHER" id="PTHR15511:SF2">
    <property type="entry name" value="TUMOR NECROSIS FACTOR RECEPTOR SUPERFAMILY MEMBER 13B"/>
    <property type="match status" value="1"/>
</dbReference>